<feature type="compositionally biased region" description="Basic and acidic residues" evidence="1">
    <location>
        <begin position="1"/>
        <end position="11"/>
    </location>
</feature>
<gene>
    <name evidence="2" type="ORF">HNQ53_001355</name>
</gene>
<accession>A0AA89PTY5</accession>
<feature type="region of interest" description="Disordered" evidence="1">
    <location>
        <begin position="1"/>
        <end position="24"/>
    </location>
</feature>
<name>A0AA89PTY5_9GAMM</name>
<dbReference type="AlphaFoldDB" id="A0AA89PTY5"/>
<comment type="caution">
    <text evidence="2">The sequence shown here is derived from an EMBL/GenBank/DDBJ whole genome shotgun (WGS) entry which is preliminary data.</text>
</comment>
<evidence type="ECO:0000313" key="3">
    <source>
        <dbReference type="Proteomes" id="UP000563601"/>
    </source>
</evidence>
<protein>
    <submittedName>
        <fullName evidence="2">Uncharacterized protein</fullName>
    </submittedName>
</protein>
<dbReference type="Proteomes" id="UP000563601">
    <property type="component" value="Unassembled WGS sequence"/>
</dbReference>
<proteinExistence type="predicted"/>
<evidence type="ECO:0000313" key="2">
    <source>
        <dbReference type="EMBL" id="MBB5211137.1"/>
    </source>
</evidence>
<reference evidence="2 3" key="1">
    <citation type="submission" date="2020-08" db="EMBL/GenBank/DDBJ databases">
        <title>Genomic Encyclopedia of Type Strains, Phase IV (KMG-IV): sequencing the most valuable type-strain genomes for metagenomic binning, comparative biology and taxonomic classification.</title>
        <authorList>
            <person name="Goeker M."/>
        </authorList>
    </citation>
    <scope>NUCLEOTIDE SEQUENCE [LARGE SCALE GENOMIC DNA]</scope>
    <source>
        <strain evidence="2 3">DSM 11525</strain>
    </source>
</reference>
<feature type="compositionally biased region" description="Polar residues" evidence="1">
    <location>
        <begin position="12"/>
        <end position="21"/>
    </location>
</feature>
<sequence>MVEPLKGKIDSVRQQAGSYSTEPGEKQFNRAAGITGHLPPFGSGLAQHLLPSCFNGLSFRFELVTGYNSWPLL</sequence>
<organism evidence="2 3">
    <name type="scientific">Microbulbifer hydrolyticus</name>
    <dbReference type="NCBI Taxonomy" id="48074"/>
    <lineage>
        <taxon>Bacteria</taxon>
        <taxon>Pseudomonadati</taxon>
        <taxon>Pseudomonadota</taxon>
        <taxon>Gammaproteobacteria</taxon>
        <taxon>Cellvibrionales</taxon>
        <taxon>Microbulbiferaceae</taxon>
        <taxon>Microbulbifer</taxon>
    </lineage>
</organism>
<evidence type="ECO:0000256" key="1">
    <source>
        <dbReference type="SAM" id="MobiDB-lite"/>
    </source>
</evidence>
<dbReference type="EMBL" id="JACHHR010000002">
    <property type="protein sequence ID" value="MBB5211137.1"/>
    <property type="molecule type" value="Genomic_DNA"/>
</dbReference>